<reference evidence="2 3" key="1">
    <citation type="journal article" date="2015" name="Sci. Rep.">
        <title>Genome of the facultative scuticociliatosis pathogen Pseudocohnilembus persalinus provides insight into its virulence through horizontal gene transfer.</title>
        <authorList>
            <person name="Xiong J."/>
            <person name="Wang G."/>
            <person name="Cheng J."/>
            <person name="Tian M."/>
            <person name="Pan X."/>
            <person name="Warren A."/>
            <person name="Jiang C."/>
            <person name="Yuan D."/>
            <person name="Miao W."/>
        </authorList>
    </citation>
    <scope>NUCLEOTIDE SEQUENCE [LARGE SCALE GENOMIC DNA]</scope>
    <source>
        <strain evidence="2">36N120E</strain>
    </source>
</reference>
<proteinExistence type="predicted"/>
<feature type="coiled-coil region" evidence="1">
    <location>
        <begin position="105"/>
        <end position="132"/>
    </location>
</feature>
<evidence type="ECO:0000256" key="1">
    <source>
        <dbReference type="SAM" id="Coils"/>
    </source>
</evidence>
<comment type="caution">
    <text evidence="2">The sequence shown here is derived from an EMBL/GenBank/DDBJ whole genome shotgun (WGS) entry which is preliminary data.</text>
</comment>
<protein>
    <submittedName>
        <fullName evidence="2">Uncharacterized protein</fullName>
    </submittedName>
</protein>
<dbReference type="EMBL" id="LDAU01000180">
    <property type="protein sequence ID" value="KRX00997.1"/>
    <property type="molecule type" value="Genomic_DNA"/>
</dbReference>
<name>A0A0V0QFS3_PSEPJ</name>
<keyword evidence="3" id="KW-1185">Reference proteome</keyword>
<keyword evidence="1" id="KW-0175">Coiled coil</keyword>
<dbReference type="AlphaFoldDB" id="A0A0V0QFS3"/>
<organism evidence="2 3">
    <name type="scientific">Pseudocohnilembus persalinus</name>
    <name type="common">Ciliate</name>
    <dbReference type="NCBI Taxonomy" id="266149"/>
    <lineage>
        <taxon>Eukaryota</taxon>
        <taxon>Sar</taxon>
        <taxon>Alveolata</taxon>
        <taxon>Ciliophora</taxon>
        <taxon>Intramacronucleata</taxon>
        <taxon>Oligohymenophorea</taxon>
        <taxon>Scuticociliatia</taxon>
        <taxon>Philasterida</taxon>
        <taxon>Pseudocohnilembidae</taxon>
        <taxon>Pseudocohnilembus</taxon>
    </lineage>
</organism>
<evidence type="ECO:0000313" key="2">
    <source>
        <dbReference type="EMBL" id="KRX00997.1"/>
    </source>
</evidence>
<sequence>MFTNSEIYQNLENSQQIYQNFNLPQIAQKNQMIVYQNQFEFQQPFQNETQNTWEQQNNQMSMKQYELKNYSQEYSQCPHVKQENYTDIQLTDQIQNRKDQDEDIFEKYQYQIQQEQIKLEDEQQQINQFTKDELFYQSQ</sequence>
<evidence type="ECO:0000313" key="3">
    <source>
        <dbReference type="Proteomes" id="UP000054937"/>
    </source>
</evidence>
<gene>
    <name evidence="2" type="ORF">PPERSA_09603</name>
</gene>
<accession>A0A0V0QFS3</accession>
<dbReference type="InParanoid" id="A0A0V0QFS3"/>
<dbReference type="Proteomes" id="UP000054937">
    <property type="component" value="Unassembled WGS sequence"/>
</dbReference>